<gene>
    <name evidence="4" type="ORF">BC659_0965</name>
</gene>
<evidence type="ECO:0000259" key="2">
    <source>
        <dbReference type="PROSITE" id="PS50110"/>
    </source>
</evidence>
<dbReference type="GO" id="GO:0003677">
    <property type="term" value="F:DNA binding"/>
    <property type="evidence" value="ECO:0007669"/>
    <property type="project" value="InterPro"/>
</dbReference>
<dbReference type="AlphaFoldDB" id="A0A4R6J139"/>
<dbReference type="InterPro" id="IPR001789">
    <property type="entry name" value="Sig_transdc_resp-reg_receiver"/>
</dbReference>
<dbReference type="Gene3D" id="3.40.50.2300">
    <property type="match status" value="1"/>
</dbReference>
<dbReference type="Proteomes" id="UP000295741">
    <property type="component" value="Unassembled WGS sequence"/>
</dbReference>
<dbReference type="SMART" id="SM00448">
    <property type="entry name" value="REC"/>
    <property type="match status" value="1"/>
</dbReference>
<dbReference type="PANTHER" id="PTHR37299:SF1">
    <property type="entry name" value="STAGE 0 SPORULATION PROTEIN A HOMOLOG"/>
    <property type="match status" value="1"/>
</dbReference>
<keyword evidence="1" id="KW-0597">Phosphoprotein</keyword>
<dbReference type="PROSITE" id="PS50110">
    <property type="entry name" value="RESPONSE_REGULATORY"/>
    <property type="match status" value="1"/>
</dbReference>
<feature type="modified residue" description="4-aspartylphosphate" evidence="1">
    <location>
        <position position="54"/>
    </location>
</feature>
<keyword evidence="5" id="KW-1185">Reference proteome</keyword>
<dbReference type="OrthoDB" id="1646880at2"/>
<evidence type="ECO:0000259" key="3">
    <source>
        <dbReference type="PROSITE" id="PS50930"/>
    </source>
</evidence>
<reference evidence="4 5" key="1">
    <citation type="submission" date="2019-03" db="EMBL/GenBank/DDBJ databases">
        <title>Genomic Encyclopedia of Archaeal and Bacterial Type Strains, Phase II (KMG-II): from individual species to whole genera.</title>
        <authorList>
            <person name="Goeker M."/>
        </authorList>
    </citation>
    <scope>NUCLEOTIDE SEQUENCE [LARGE SCALE GENOMIC DNA]</scope>
    <source>
        <strain evidence="4 5">DSM 28323</strain>
    </source>
</reference>
<name>A0A4R6J139_9BACT</name>
<dbReference type="Pfam" id="PF04397">
    <property type="entry name" value="LytTR"/>
    <property type="match status" value="1"/>
</dbReference>
<organism evidence="4 5">
    <name type="scientific">Sediminibacterium goheungense</name>
    <dbReference type="NCBI Taxonomy" id="1086393"/>
    <lineage>
        <taxon>Bacteria</taxon>
        <taxon>Pseudomonadati</taxon>
        <taxon>Bacteroidota</taxon>
        <taxon>Chitinophagia</taxon>
        <taxon>Chitinophagales</taxon>
        <taxon>Chitinophagaceae</taxon>
        <taxon>Sediminibacterium</taxon>
    </lineage>
</organism>
<dbReference type="PROSITE" id="PS50930">
    <property type="entry name" value="HTH_LYTTR"/>
    <property type="match status" value="1"/>
</dbReference>
<dbReference type="SUPFAM" id="SSF52172">
    <property type="entry name" value="CheY-like"/>
    <property type="match status" value="1"/>
</dbReference>
<accession>A0A4R6J139</accession>
<protein>
    <submittedName>
        <fullName evidence="4">LytTR family two component transcriptional regulator</fullName>
    </submittedName>
</protein>
<proteinExistence type="predicted"/>
<dbReference type="InterPro" id="IPR046947">
    <property type="entry name" value="LytR-like"/>
</dbReference>
<dbReference type="InterPro" id="IPR011006">
    <property type="entry name" value="CheY-like_superfamily"/>
</dbReference>
<feature type="domain" description="Response regulatory" evidence="2">
    <location>
        <begin position="3"/>
        <end position="114"/>
    </location>
</feature>
<evidence type="ECO:0000256" key="1">
    <source>
        <dbReference type="PROSITE-ProRule" id="PRU00169"/>
    </source>
</evidence>
<dbReference type="Pfam" id="PF00072">
    <property type="entry name" value="Response_reg"/>
    <property type="match status" value="1"/>
</dbReference>
<evidence type="ECO:0000313" key="5">
    <source>
        <dbReference type="Proteomes" id="UP000295741"/>
    </source>
</evidence>
<dbReference type="EMBL" id="SNWP01000010">
    <property type="protein sequence ID" value="TDO28883.1"/>
    <property type="molecule type" value="Genomic_DNA"/>
</dbReference>
<feature type="domain" description="HTH LytTR-type" evidence="3">
    <location>
        <begin position="146"/>
        <end position="207"/>
    </location>
</feature>
<dbReference type="GO" id="GO:0000156">
    <property type="term" value="F:phosphorelay response regulator activity"/>
    <property type="evidence" value="ECO:0007669"/>
    <property type="project" value="InterPro"/>
</dbReference>
<dbReference type="InterPro" id="IPR007492">
    <property type="entry name" value="LytTR_DNA-bd_dom"/>
</dbReference>
<comment type="caution">
    <text evidence="4">The sequence shown here is derived from an EMBL/GenBank/DDBJ whole genome shotgun (WGS) entry which is preliminary data.</text>
</comment>
<evidence type="ECO:0000313" key="4">
    <source>
        <dbReference type="EMBL" id="TDO28883.1"/>
    </source>
</evidence>
<dbReference type="Gene3D" id="2.40.50.1020">
    <property type="entry name" value="LytTr DNA-binding domain"/>
    <property type="match status" value="1"/>
</dbReference>
<dbReference type="PANTHER" id="PTHR37299">
    <property type="entry name" value="TRANSCRIPTIONAL REGULATOR-RELATED"/>
    <property type="match status" value="1"/>
</dbReference>
<dbReference type="SMART" id="SM00850">
    <property type="entry name" value="LytTR"/>
    <property type="match status" value="1"/>
</dbReference>
<sequence>MLKCIVVDDEPLAHEVIKSFSEKVQIIDIVSYFNDPTKAVRYIQTNPVDLVFLDIEMAGFTGIELVKTLSDPPMVIFTTAFAGYAVEGFELDAVDYLLKPFSLTRFLKACDRAYDQYITNHHKENKQAKPDHIFVKAEQGRQKLVITEIEYVESKANYVLMVTAEGRLLTRLTMKEAETLLLPYGFLRVHRSFLVCRAHISRYTKKEMQVGSNIIPIGENYMEAVWQKLTTASM</sequence>
<dbReference type="RefSeq" id="WP_133473499.1">
    <property type="nucleotide sequence ID" value="NZ_SNWP01000010.1"/>
</dbReference>